<dbReference type="InterPro" id="IPR006521">
    <property type="entry name" value="Tail_protein_I"/>
</dbReference>
<name>A0A846QRB9_9BACT</name>
<evidence type="ECO:0000313" key="1">
    <source>
        <dbReference type="EMBL" id="NJB67209.1"/>
    </source>
</evidence>
<comment type="caution">
    <text evidence="1">The sequence shown here is derived from an EMBL/GenBank/DDBJ whole genome shotgun (WGS) entry which is preliminary data.</text>
</comment>
<dbReference type="Proteomes" id="UP000580856">
    <property type="component" value="Unassembled WGS sequence"/>
</dbReference>
<dbReference type="AlphaFoldDB" id="A0A846QRB9"/>
<proteinExistence type="predicted"/>
<dbReference type="EMBL" id="JAATJA010000001">
    <property type="protein sequence ID" value="NJB67209.1"/>
    <property type="molecule type" value="Genomic_DNA"/>
</dbReference>
<sequence>MSRSLLPPSASALERALAEGVARLSAVPVPLREVWSPGDCPAELLPWLAWALSVDAWDAAWSEEQKREVVRAAVWVHRHKGTRGAVDRAVGSLGYRVRIREWWEAEPAGQPFTFSIEIEVDDRGVDAALYGSLTRVVAAAKNTRSHFAGFTVASKVRGEVCAGVALQTGAVLRVVPWQAENISETGAVWAGCALQNFSSVTVNP</sequence>
<dbReference type="RefSeq" id="WP_167940285.1">
    <property type="nucleotide sequence ID" value="NZ_JAATJA010000001.1"/>
</dbReference>
<organism evidence="1 2">
    <name type="scientific">Desulfobaculum xiamenense</name>
    <dbReference type="NCBI Taxonomy" id="995050"/>
    <lineage>
        <taxon>Bacteria</taxon>
        <taxon>Pseudomonadati</taxon>
        <taxon>Thermodesulfobacteriota</taxon>
        <taxon>Desulfovibrionia</taxon>
        <taxon>Desulfovibrionales</taxon>
        <taxon>Desulfovibrionaceae</taxon>
        <taxon>Desulfobaculum</taxon>
    </lineage>
</organism>
<protein>
    <submittedName>
        <fullName evidence="1">Phage tail P2-like protein</fullName>
    </submittedName>
</protein>
<evidence type="ECO:0000313" key="2">
    <source>
        <dbReference type="Proteomes" id="UP000580856"/>
    </source>
</evidence>
<gene>
    <name evidence="1" type="ORF">GGQ74_000849</name>
</gene>
<dbReference type="NCBIfam" id="TIGR01634">
    <property type="entry name" value="tail_P2_I"/>
    <property type="match status" value="1"/>
</dbReference>
<reference evidence="1 2" key="1">
    <citation type="submission" date="2020-03" db="EMBL/GenBank/DDBJ databases">
        <title>Genomic Encyclopedia of Type Strains, Phase IV (KMG-IV): sequencing the most valuable type-strain genomes for metagenomic binning, comparative biology and taxonomic classification.</title>
        <authorList>
            <person name="Goeker M."/>
        </authorList>
    </citation>
    <scope>NUCLEOTIDE SEQUENCE [LARGE SCALE GENOMIC DNA]</scope>
    <source>
        <strain evidence="1 2">DSM 24233</strain>
    </source>
</reference>
<keyword evidence="2" id="KW-1185">Reference proteome</keyword>
<accession>A0A846QRB9</accession>
<dbReference type="Pfam" id="PF09684">
    <property type="entry name" value="Tail_P2_I"/>
    <property type="match status" value="1"/>
</dbReference>